<keyword evidence="3 11" id="KW-0436">Ligase</keyword>
<dbReference type="GO" id="GO:0005524">
    <property type="term" value="F:ATP binding"/>
    <property type="evidence" value="ECO:0007669"/>
    <property type="project" value="UniProtKB-UniRule"/>
</dbReference>
<keyword evidence="8 11" id="KW-0030">Aminoacyl-tRNA synthetase</keyword>
<dbReference type="NCBIfam" id="TIGR00234">
    <property type="entry name" value="tyrS"/>
    <property type="match status" value="1"/>
</dbReference>
<evidence type="ECO:0000256" key="11">
    <source>
        <dbReference type="HAMAP-Rule" id="MF_02006"/>
    </source>
</evidence>
<dbReference type="SUPFAM" id="SSF55174">
    <property type="entry name" value="Alpha-L RNA-binding motif"/>
    <property type="match status" value="1"/>
</dbReference>
<keyword evidence="14" id="KW-1185">Reference proteome</keyword>
<feature type="short sequence motif" description="'KMSKS' region" evidence="11">
    <location>
        <begin position="237"/>
        <end position="241"/>
    </location>
</feature>
<protein>
    <recommendedName>
        <fullName evidence="11">Tyrosine--tRNA ligase</fullName>
        <ecNumber evidence="11">6.1.1.1</ecNumber>
    </recommendedName>
    <alternativeName>
        <fullName evidence="11">Tyrosyl-tRNA synthetase</fullName>
        <shortName evidence="11">TyrRS</shortName>
    </alternativeName>
</protein>
<dbReference type="InterPro" id="IPR002305">
    <property type="entry name" value="aa-tRNA-synth_Ic"/>
</dbReference>
<dbReference type="OrthoDB" id="9804243at2"/>
<reference evidence="13 14" key="1">
    <citation type="submission" date="2014-01" db="EMBL/GenBank/DDBJ databases">
        <title>Roseivivax isoporae LMG 25204 Genome Sequencing.</title>
        <authorList>
            <person name="Lai Q."/>
            <person name="Li G."/>
            <person name="Shao Z."/>
        </authorList>
    </citation>
    <scope>NUCLEOTIDE SEQUENCE [LARGE SCALE GENOMIC DNA]</scope>
    <source>
        <strain evidence="13 14">LMG 25204</strain>
    </source>
</reference>
<organism evidence="13 14">
    <name type="scientific">Roseivivax isoporae LMG 25204</name>
    <dbReference type="NCBI Taxonomy" id="1449351"/>
    <lineage>
        <taxon>Bacteria</taxon>
        <taxon>Pseudomonadati</taxon>
        <taxon>Pseudomonadota</taxon>
        <taxon>Alphaproteobacteria</taxon>
        <taxon>Rhodobacterales</taxon>
        <taxon>Roseobacteraceae</taxon>
        <taxon>Roseivivax</taxon>
    </lineage>
</organism>
<sequence length="417" mass="45760">MTYHPKSDFMHVMMSRGYLADCTDYQGLDEALSAGMVTAYIGYDATARSLHVGHLLNVMMLRWLQKCGHRPITLMGGGTTKVGDPSFRSDERPLLGPDQIAANIDGMKQVFAKYLDYDRGPNAAMMLDNAEWLDGLNYLDFLRDIGRHFSVNRMLSFESVKSRLDREQSLSFLEFNYMILQAYDFLELNRRYGCVLQMGGSDQWGNIVNGIDLTRRVLDTQIYGLTTPLLTTSDGRKMGKSQGGAIWLNADLLSPYAFWQFWRNTTDADVGRFLRLYTEMDLDECARLGALGGSEINAAKVVLANAVTTLCHGAEAAAAAEATAREVFEKGGTGDDLPTLELGADEVAAGISIVQVLVRAGLAKSGKDAKRLIAENGARMDDRMLTDPGMMLDAGALSSPVRLSAGKKRHALVRLAG</sequence>
<dbReference type="eggNOG" id="COG0162">
    <property type="taxonomic scope" value="Bacteria"/>
</dbReference>
<evidence type="ECO:0000256" key="3">
    <source>
        <dbReference type="ARBA" id="ARBA00022598"/>
    </source>
</evidence>
<accession>X7F7P8</accession>
<evidence type="ECO:0000256" key="9">
    <source>
        <dbReference type="ARBA" id="ARBA00048248"/>
    </source>
</evidence>
<evidence type="ECO:0000256" key="8">
    <source>
        <dbReference type="ARBA" id="ARBA00023146"/>
    </source>
</evidence>
<dbReference type="InterPro" id="IPR002307">
    <property type="entry name" value="Tyr-tRNA-ligase"/>
</dbReference>
<dbReference type="GO" id="GO:0006437">
    <property type="term" value="P:tyrosyl-tRNA aminoacylation"/>
    <property type="evidence" value="ECO:0007669"/>
    <property type="project" value="UniProtKB-UniRule"/>
</dbReference>
<feature type="binding site" evidence="11">
    <location>
        <position position="240"/>
    </location>
    <ligand>
        <name>ATP</name>
        <dbReference type="ChEBI" id="CHEBI:30616"/>
    </ligand>
</feature>
<name>X7F7P8_9RHOB</name>
<dbReference type="Gene3D" id="1.10.240.10">
    <property type="entry name" value="Tyrosyl-Transfer RNA Synthetase"/>
    <property type="match status" value="1"/>
</dbReference>
<evidence type="ECO:0000256" key="5">
    <source>
        <dbReference type="ARBA" id="ARBA00022840"/>
    </source>
</evidence>
<dbReference type="CDD" id="cd00805">
    <property type="entry name" value="TyrRS_core"/>
    <property type="match status" value="1"/>
</dbReference>
<evidence type="ECO:0000256" key="1">
    <source>
        <dbReference type="ARBA" id="ARBA00004496"/>
    </source>
</evidence>
<dbReference type="HAMAP" id="MF_02006">
    <property type="entry name" value="Tyr_tRNA_synth_type1"/>
    <property type="match status" value="1"/>
</dbReference>
<evidence type="ECO:0000313" key="14">
    <source>
        <dbReference type="Proteomes" id="UP000023430"/>
    </source>
</evidence>
<dbReference type="CDD" id="cd00165">
    <property type="entry name" value="S4"/>
    <property type="match status" value="1"/>
</dbReference>
<keyword evidence="6 12" id="KW-0694">RNA-binding</keyword>
<evidence type="ECO:0000256" key="2">
    <source>
        <dbReference type="ARBA" id="ARBA00022490"/>
    </source>
</evidence>
<proteinExistence type="inferred from homology"/>
<comment type="subunit">
    <text evidence="11">Homodimer.</text>
</comment>
<dbReference type="GO" id="GO:0005829">
    <property type="term" value="C:cytosol"/>
    <property type="evidence" value="ECO:0007669"/>
    <property type="project" value="TreeGrafter"/>
</dbReference>
<dbReference type="InterPro" id="IPR024107">
    <property type="entry name" value="Tyr-tRNA-ligase_bac_1"/>
</dbReference>
<comment type="catalytic activity">
    <reaction evidence="9 11">
        <text>tRNA(Tyr) + L-tyrosine + ATP = L-tyrosyl-tRNA(Tyr) + AMP + diphosphate + H(+)</text>
        <dbReference type="Rhea" id="RHEA:10220"/>
        <dbReference type="Rhea" id="RHEA-COMP:9706"/>
        <dbReference type="Rhea" id="RHEA-COMP:9707"/>
        <dbReference type="ChEBI" id="CHEBI:15378"/>
        <dbReference type="ChEBI" id="CHEBI:30616"/>
        <dbReference type="ChEBI" id="CHEBI:33019"/>
        <dbReference type="ChEBI" id="CHEBI:58315"/>
        <dbReference type="ChEBI" id="CHEBI:78442"/>
        <dbReference type="ChEBI" id="CHEBI:78536"/>
        <dbReference type="ChEBI" id="CHEBI:456215"/>
        <dbReference type="EC" id="6.1.1.1"/>
    </reaction>
</comment>
<dbReference type="PANTHER" id="PTHR11766:SF0">
    <property type="entry name" value="TYROSINE--TRNA LIGASE, MITOCHONDRIAL"/>
    <property type="match status" value="1"/>
</dbReference>
<dbReference type="RefSeq" id="WP_043770634.1">
    <property type="nucleotide sequence ID" value="NZ_JAME01000015.1"/>
</dbReference>
<dbReference type="Pfam" id="PF00579">
    <property type="entry name" value="tRNA-synt_1b"/>
    <property type="match status" value="1"/>
</dbReference>
<evidence type="ECO:0000256" key="4">
    <source>
        <dbReference type="ARBA" id="ARBA00022741"/>
    </source>
</evidence>
<dbReference type="Gene3D" id="3.40.50.620">
    <property type="entry name" value="HUPs"/>
    <property type="match status" value="1"/>
</dbReference>
<dbReference type="AlphaFoldDB" id="X7F7P8"/>
<evidence type="ECO:0000256" key="6">
    <source>
        <dbReference type="ARBA" id="ARBA00022884"/>
    </source>
</evidence>
<dbReference type="SUPFAM" id="SSF52374">
    <property type="entry name" value="Nucleotidylyl transferase"/>
    <property type="match status" value="1"/>
</dbReference>
<keyword evidence="7 11" id="KW-0648">Protein biosynthesis</keyword>
<dbReference type="GO" id="GO:0003723">
    <property type="term" value="F:RNA binding"/>
    <property type="evidence" value="ECO:0007669"/>
    <property type="project" value="UniProtKB-KW"/>
</dbReference>
<comment type="function">
    <text evidence="11">Catalyzes the attachment of tyrosine to tRNA(Tyr) in a two-step reaction: tyrosine is first activated by ATP to form Tyr-AMP and then transferred to the acceptor end of tRNA(Tyr).</text>
</comment>
<feature type="binding site" evidence="11">
    <location>
        <position position="181"/>
    </location>
    <ligand>
        <name>L-tyrosine</name>
        <dbReference type="ChEBI" id="CHEBI:58315"/>
    </ligand>
</feature>
<dbReference type="Proteomes" id="UP000023430">
    <property type="component" value="Unassembled WGS sequence"/>
</dbReference>
<dbReference type="PROSITE" id="PS50889">
    <property type="entry name" value="S4"/>
    <property type="match status" value="1"/>
</dbReference>
<evidence type="ECO:0000256" key="12">
    <source>
        <dbReference type="PROSITE-ProRule" id="PRU00182"/>
    </source>
</evidence>
<dbReference type="FunFam" id="1.10.240.10:FF:000001">
    <property type="entry name" value="Tyrosine--tRNA ligase"/>
    <property type="match status" value="1"/>
</dbReference>
<evidence type="ECO:0000256" key="7">
    <source>
        <dbReference type="ARBA" id="ARBA00022917"/>
    </source>
</evidence>
<dbReference type="GO" id="GO:0042803">
    <property type="term" value="F:protein homodimerization activity"/>
    <property type="evidence" value="ECO:0007669"/>
    <property type="project" value="UniProtKB-ARBA"/>
</dbReference>
<dbReference type="STRING" id="1449351.RISW2_04495"/>
<comment type="similarity">
    <text evidence="10 11">Belongs to the class-I aminoacyl-tRNA synthetase family. TyrS type 1 subfamily.</text>
</comment>
<dbReference type="FunFam" id="3.40.50.620:FF:000008">
    <property type="entry name" value="Tyrosine--tRNA ligase"/>
    <property type="match status" value="1"/>
</dbReference>
<comment type="subcellular location">
    <subcellularLocation>
        <location evidence="1 11">Cytoplasm</location>
    </subcellularLocation>
</comment>
<feature type="binding site" evidence="11">
    <location>
        <position position="40"/>
    </location>
    <ligand>
        <name>L-tyrosine</name>
        <dbReference type="ChEBI" id="CHEBI:58315"/>
    </ligand>
</feature>
<dbReference type="InterPro" id="IPR014729">
    <property type="entry name" value="Rossmann-like_a/b/a_fold"/>
</dbReference>
<feature type="short sequence motif" description="'HIGH' region" evidence="11">
    <location>
        <begin position="45"/>
        <end position="54"/>
    </location>
</feature>
<dbReference type="PATRIC" id="fig|1449351.3.peg.2236"/>
<keyword evidence="5 11" id="KW-0067">ATP-binding</keyword>
<dbReference type="GO" id="GO:0004831">
    <property type="term" value="F:tyrosine-tRNA ligase activity"/>
    <property type="evidence" value="ECO:0007669"/>
    <property type="project" value="UniProtKB-UniRule"/>
</dbReference>
<gene>
    <name evidence="11" type="primary">tyrS</name>
    <name evidence="13" type="ORF">RISW2_04495</name>
</gene>
<dbReference type="EMBL" id="JAME01000015">
    <property type="protein sequence ID" value="ETX28763.1"/>
    <property type="molecule type" value="Genomic_DNA"/>
</dbReference>
<comment type="caution">
    <text evidence="13">The sequence shown here is derived from an EMBL/GenBank/DDBJ whole genome shotgun (WGS) entry which is preliminary data.</text>
</comment>
<dbReference type="EC" id="6.1.1.1" evidence="11"/>
<keyword evidence="4 11" id="KW-0547">Nucleotide-binding</keyword>
<evidence type="ECO:0000313" key="13">
    <source>
        <dbReference type="EMBL" id="ETX28763.1"/>
    </source>
</evidence>
<evidence type="ECO:0000256" key="10">
    <source>
        <dbReference type="ARBA" id="ARBA00060965"/>
    </source>
</evidence>
<dbReference type="Gene3D" id="3.10.290.10">
    <property type="entry name" value="RNA-binding S4 domain"/>
    <property type="match status" value="1"/>
</dbReference>
<keyword evidence="2 11" id="KW-0963">Cytoplasm</keyword>
<feature type="binding site" evidence="11">
    <location>
        <position position="177"/>
    </location>
    <ligand>
        <name>L-tyrosine</name>
        <dbReference type="ChEBI" id="CHEBI:58315"/>
    </ligand>
</feature>
<dbReference type="PRINTS" id="PR01040">
    <property type="entry name" value="TRNASYNTHTYR"/>
</dbReference>
<dbReference type="PANTHER" id="PTHR11766">
    <property type="entry name" value="TYROSYL-TRNA SYNTHETASE"/>
    <property type="match status" value="1"/>
</dbReference>
<dbReference type="InterPro" id="IPR024088">
    <property type="entry name" value="Tyr-tRNA-ligase_bac-type"/>
</dbReference>
<dbReference type="InterPro" id="IPR036986">
    <property type="entry name" value="S4_RNA-bd_sf"/>
</dbReference>